<gene>
    <name evidence="10" type="ORF">BGZ95_003302</name>
</gene>
<feature type="compositionally biased region" description="Low complexity" evidence="7">
    <location>
        <begin position="1257"/>
        <end position="1269"/>
    </location>
</feature>
<evidence type="ECO:0000256" key="1">
    <source>
        <dbReference type="ARBA" id="ARBA00004123"/>
    </source>
</evidence>
<comment type="subcellular location">
    <subcellularLocation>
        <location evidence="1">Nucleus</location>
    </subcellularLocation>
</comment>
<feature type="compositionally biased region" description="Low complexity" evidence="7">
    <location>
        <begin position="448"/>
        <end position="479"/>
    </location>
</feature>
<comment type="caution">
    <text evidence="10">The sequence shown here is derived from an EMBL/GenBank/DDBJ whole genome shotgun (WGS) entry which is preliminary data.</text>
</comment>
<dbReference type="Pfam" id="PF09271">
    <property type="entry name" value="LAG1-DNAbind"/>
    <property type="match status" value="1"/>
</dbReference>
<feature type="region of interest" description="Disordered" evidence="7">
    <location>
        <begin position="223"/>
        <end position="343"/>
    </location>
</feature>
<dbReference type="SMART" id="SM01267">
    <property type="entry name" value="LAG1_DNAbind"/>
    <property type="match status" value="1"/>
</dbReference>
<feature type="compositionally biased region" description="Low complexity" evidence="7">
    <location>
        <begin position="697"/>
        <end position="708"/>
    </location>
</feature>
<evidence type="ECO:0000256" key="3">
    <source>
        <dbReference type="ARBA" id="ARBA00023015"/>
    </source>
</evidence>
<dbReference type="InterPro" id="IPR015351">
    <property type="entry name" value="RBP-J/Cbf11/Cbf12_DNA-bd"/>
</dbReference>
<dbReference type="Proteomes" id="UP001194580">
    <property type="component" value="Unassembled WGS sequence"/>
</dbReference>
<dbReference type="SMART" id="SM01268">
    <property type="entry name" value="BTD"/>
    <property type="match status" value="1"/>
</dbReference>
<feature type="compositionally biased region" description="Polar residues" evidence="7">
    <location>
        <begin position="142"/>
        <end position="160"/>
    </location>
</feature>
<feature type="domain" description="Beta-trefoil DNA-binding" evidence="9">
    <location>
        <begin position="881"/>
        <end position="1173"/>
    </location>
</feature>
<dbReference type="SUPFAM" id="SSF49417">
    <property type="entry name" value="p53-like transcription factors"/>
    <property type="match status" value="1"/>
</dbReference>
<keyword evidence="3" id="KW-0805">Transcription regulation</keyword>
<feature type="region of interest" description="Disordered" evidence="7">
    <location>
        <begin position="1461"/>
        <end position="1500"/>
    </location>
</feature>
<reference evidence="10" key="1">
    <citation type="journal article" date="2020" name="Fungal Divers.">
        <title>Resolving the Mortierellaceae phylogeny through synthesis of multi-gene phylogenetics and phylogenomics.</title>
        <authorList>
            <person name="Vandepol N."/>
            <person name="Liber J."/>
            <person name="Desiro A."/>
            <person name="Na H."/>
            <person name="Kennedy M."/>
            <person name="Barry K."/>
            <person name="Grigoriev I.V."/>
            <person name="Miller A.N."/>
            <person name="O'Donnell K."/>
            <person name="Stajich J.E."/>
            <person name="Bonito G."/>
        </authorList>
    </citation>
    <scope>NUCLEOTIDE SEQUENCE</scope>
    <source>
        <strain evidence="10">NRRL 28262</strain>
    </source>
</reference>
<feature type="compositionally biased region" description="Basic residues" evidence="7">
    <location>
        <begin position="1368"/>
        <end position="1389"/>
    </location>
</feature>
<organism evidence="10 11">
    <name type="scientific">Linnemannia exigua</name>
    <dbReference type="NCBI Taxonomy" id="604196"/>
    <lineage>
        <taxon>Eukaryota</taxon>
        <taxon>Fungi</taxon>
        <taxon>Fungi incertae sedis</taxon>
        <taxon>Mucoromycota</taxon>
        <taxon>Mortierellomycotina</taxon>
        <taxon>Mortierellomycetes</taxon>
        <taxon>Mortierellales</taxon>
        <taxon>Mortierellaceae</taxon>
        <taxon>Linnemannia</taxon>
    </lineage>
</organism>
<dbReference type="InterPro" id="IPR014756">
    <property type="entry name" value="Ig_E-set"/>
</dbReference>
<feature type="region of interest" description="Disordered" evidence="7">
    <location>
        <begin position="1237"/>
        <end position="1272"/>
    </location>
</feature>
<keyword evidence="11" id="KW-1185">Reference proteome</keyword>
<feature type="region of interest" description="Disordered" evidence="7">
    <location>
        <begin position="643"/>
        <end position="720"/>
    </location>
</feature>
<feature type="compositionally biased region" description="Low complexity" evidence="7">
    <location>
        <begin position="1337"/>
        <end position="1348"/>
    </location>
</feature>
<feature type="compositionally biased region" description="Low complexity" evidence="7">
    <location>
        <begin position="324"/>
        <end position="339"/>
    </location>
</feature>
<evidence type="ECO:0000259" key="8">
    <source>
        <dbReference type="SMART" id="SM01267"/>
    </source>
</evidence>
<evidence type="ECO:0000313" key="11">
    <source>
        <dbReference type="Proteomes" id="UP001194580"/>
    </source>
</evidence>
<sequence length="1530" mass="165435">MADTQARSMEKQLLSPSPPSSQMPHSHSLTQLQRSNSGTGDQDGLFSSAMETGSTLSSDWIQSSNDYNNLTSLGFDNMFSFNGQADPFPIDHTEFASNDFGFPPGMTAPISSLFDTTSSSTVVSGTTLDTSSAQGIMDTAFHSGNNNNGQATSTSGSPDTNGHGHMTSLGLSSSINIEHGTSNGNSPSLLSSASTMDAAEMINLNMALKPQYMNRLKASAALSNSLAQSAHNQKQHTPPQGQQQQQQAQLQQQLQQQHQQHIHQQLQQQQQHQHQQQQQQQPMSQHPFQDQGFAPMDLSQSIPVSSSSQQHPPTLFRPARSQGQDQLPTSQSQSQPQQTHPFMFPQDQASSFQVPFHPHPPQHLDEGTLHQNHLFGHSRPLSLGGSTHQQQFEDMLFQQQHQQQQQQHQQQQQQLPSDMKGHYRHSSSPNLSEMVKQEKPMMRQRARLQQQQMQLHHQQESLQLSQQQLQQQQHHQQQQGIHASSIHPFSTHAMNSKNGAMPPVRTITKRPSDLHVDISGRSSSFRLNGDVRNGDFRFGNEGREATDTTASAPLSPTTATPVETVTPMDIACGYGDMAGGDMTSFLDKSDLTSTISDPTAVQQHRNSFCHSPDHIDPHNVEVKPSYLSTYQDELKSVKMEMVSTPDIEHDQDSTRNVFRDGSTGDTPITPGGSANGSVPPAPNVARKRRSNETVSCSPAATSPSNASSPPRPARSRTISTTSTIIKRFLAAKTPGMGGEKSVLILTSKVAQKSYGTEKRFLCPPPTTMLLGSNWWSAPLSDDTPVPIPPKMVVSICGEAGSQQGVIDWTTTKDDTVAPIVTGKCVSKQLYINDADEKRKKVEVLVKFMMAGDLELGTFASKPIKVISKPSKKRQSIKNMELCIHHGTTISLFNRIRSQTVSTKYLGVSTTTQASAHAPWNYGHNNLKDWPSLDNMGDSSPVNTDGGTCFVARTGGWDPFVVWIVSPGQTRTETLQEHSQRHPGFPPPPAIAINSPAENAPQIPIHYNQPIVLQCLSTGLVSPVMVIRKVDKGSMVLGGGSAGHSSAEYDQEAIGDPVSQLHKVAFQITGQATPATTFSHAKLQQGTYLACLGDVVGMQRANEGKRYLPDPKVVSSPVNESGNPFSMDIVPEVPESSVPEGLIEAWSAVDERAMEMDPCQSEKSIITTADGVRIERKRRVSSSVVIKSTGATTKAAVKSRRRVSSMSATQSEAQRIRASALAANHQQQQNAVHTYVNVHSSSNGGSEGKDKAVKESSKTQTLQQQRRSSSVWTEDVTDAAVWTIVGTDCAQYNFCTPGGSDAMSLPRSPVTPSPKVTEIGLNGQTYGSRATPGPILVNGNGSSSGSKSSSKGHGHNKTLRVMEPNLLGHGHHDHNGQHHHGHGHGHHHQRNGSSASAGGSGGLFNSSLPTRLMTLKGQGFSPDLSVWFGTIKAPVTELQSAEVLVAHVPEEVSLGSTFYFTKDDDEDDDAEGDDDDVLIGGGDGTAGSPTGAGGSGGRKRVKGQFESDRVPILLVRKDGVIYRSGHSITLG</sequence>
<proteinExistence type="inferred from homology"/>
<feature type="compositionally biased region" description="Low complexity" evidence="7">
    <location>
        <begin position="398"/>
        <end position="414"/>
    </location>
</feature>
<dbReference type="InterPro" id="IPR038007">
    <property type="entry name" value="RBP-Jkappa_IPT"/>
</dbReference>
<dbReference type="EMBL" id="JAAAIL010001748">
    <property type="protein sequence ID" value="KAG0265491.1"/>
    <property type="molecule type" value="Genomic_DNA"/>
</dbReference>
<feature type="domain" description="RBP-J/Cbf11/Cbf12 DNA binding" evidence="8">
    <location>
        <begin position="741"/>
        <end position="880"/>
    </location>
</feature>
<evidence type="ECO:0000256" key="6">
    <source>
        <dbReference type="ARBA" id="ARBA00023242"/>
    </source>
</evidence>
<dbReference type="PANTHER" id="PTHR10665">
    <property type="entry name" value="RECOMBINING BINDING PROTEIN SUPPRESSOR OF HAIRLESS"/>
    <property type="match status" value="1"/>
</dbReference>
<evidence type="ECO:0000256" key="4">
    <source>
        <dbReference type="ARBA" id="ARBA00023125"/>
    </source>
</evidence>
<dbReference type="SUPFAM" id="SSF81296">
    <property type="entry name" value="E set domains"/>
    <property type="match status" value="1"/>
</dbReference>
<feature type="compositionally biased region" description="Basic and acidic residues" evidence="7">
    <location>
        <begin position="1246"/>
        <end position="1256"/>
    </location>
</feature>
<feature type="region of interest" description="Disordered" evidence="7">
    <location>
        <begin position="1"/>
        <end position="49"/>
    </location>
</feature>
<dbReference type="InterPro" id="IPR013783">
    <property type="entry name" value="Ig-like_fold"/>
</dbReference>
<dbReference type="SUPFAM" id="SSF110217">
    <property type="entry name" value="DNA-binding protein LAG-1 (CSL)"/>
    <property type="match status" value="1"/>
</dbReference>
<dbReference type="FunFam" id="2.60.40.1450:FF:000003">
    <property type="entry name" value="Related to J kappa-recombination signal binding protein"/>
    <property type="match status" value="1"/>
</dbReference>
<name>A0AAD4H3S4_9FUNG</name>
<feature type="compositionally biased region" description="Acidic residues" evidence="7">
    <location>
        <begin position="1462"/>
        <end position="1476"/>
    </location>
</feature>
<evidence type="ECO:0000256" key="5">
    <source>
        <dbReference type="ARBA" id="ARBA00023163"/>
    </source>
</evidence>
<feature type="compositionally biased region" description="Low complexity" evidence="7">
    <location>
        <begin position="547"/>
        <end position="561"/>
    </location>
</feature>
<dbReference type="GO" id="GO:0000978">
    <property type="term" value="F:RNA polymerase II cis-regulatory region sequence-specific DNA binding"/>
    <property type="evidence" value="ECO:0007669"/>
    <property type="project" value="InterPro"/>
</dbReference>
<keyword evidence="5" id="KW-0804">Transcription</keyword>
<feature type="region of interest" description="Disordered" evidence="7">
    <location>
        <begin position="397"/>
        <end position="483"/>
    </location>
</feature>
<feature type="region of interest" description="Disordered" evidence="7">
    <location>
        <begin position="1298"/>
        <end position="1402"/>
    </location>
</feature>
<dbReference type="Pfam" id="PF20144">
    <property type="entry name" value="TIG_SUH"/>
    <property type="match status" value="1"/>
</dbReference>
<feature type="compositionally biased region" description="Low complexity" evidence="7">
    <location>
        <begin position="1390"/>
        <end position="1402"/>
    </location>
</feature>
<dbReference type="InterPro" id="IPR008967">
    <property type="entry name" value="p53-like_TF_DNA-bd_sf"/>
</dbReference>
<comment type="similarity">
    <text evidence="2">Belongs to the Su(H) family.</text>
</comment>
<keyword evidence="4" id="KW-0238">DNA-binding</keyword>
<evidence type="ECO:0008006" key="12">
    <source>
        <dbReference type="Google" id="ProtNLM"/>
    </source>
</evidence>
<keyword evidence="6" id="KW-0539">Nucleus</keyword>
<evidence type="ECO:0000256" key="7">
    <source>
        <dbReference type="SAM" id="MobiDB-lite"/>
    </source>
</evidence>
<dbReference type="GO" id="GO:0005634">
    <property type="term" value="C:nucleus"/>
    <property type="evidence" value="ECO:0007669"/>
    <property type="project" value="UniProtKB-SubCell"/>
</dbReference>
<dbReference type="GO" id="GO:0001228">
    <property type="term" value="F:DNA-binding transcription activator activity, RNA polymerase II-specific"/>
    <property type="evidence" value="ECO:0007669"/>
    <property type="project" value="InterPro"/>
</dbReference>
<protein>
    <recommendedName>
        <fullName evidence="12">LAG1-DNAbind-domain-containing protein</fullName>
    </recommendedName>
</protein>
<dbReference type="Gene3D" id="2.60.40.10">
    <property type="entry name" value="Immunoglobulins"/>
    <property type="match status" value="1"/>
</dbReference>
<dbReference type="Gene3D" id="2.60.40.1450">
    <property type="entry name" value="LAG1, DNA binding domain"/>
    <property type="match status" value="1"/>
</dbReference>
<dbReference type="InterPro" id="IPR036358">
    <property type="entry name" value="BTD_sf"/>
</dbReference>
<feature type="region of interest" description="Disordered" evidence="7">
    <location>
        <begin position="536"/>
        <end position="561"/>
    </location>
</feature>
<feature type="compositionally biased region" description="Low complexity" evidence="7">
    <location>
        <begin position="223"/>
        <end position="291"/>
    </location>
</feature>
<dbReference type="InterPro" id="IPR015350">
    <property type="entry name" value="Beta-trefoil_DNA-bd_dom"/>
</dbReference>
<evidence type="ECO:0000256" key="2">
    <source>
        <dbReference type="ARBA" id="ARBA00009704"/>
    </source>
</evidence>
<feature type="compositionally biased region" description="Low complexity" evidence="7">
    <location>
        <begin position="299"/>
        <end position="313"/>
    </location>
</feature>
<dbReference type="InterPro" id="IPR037095">
    <property type="entry name" value="RBP-J/Cbf11_DNA-bd_sf"/>
</dbReference>
<evidence type="ECO:0000259" key="9">
    <source>
        <dbReference type="SMART" id="SM01268"/>
    </source>
</evidence>
<dbReference type="InterPro" id="IPR040159">
    <property type="entry name" value="CLS_fam"/>
</dbReference>
<accession>A0AAD4H3S4</accession>
<feature type="compositionally biased region" description="Polar residues" evidence="7">
    <location>
        <begin position="169"/>
        <end position="191"/>
    </location>
</feature>
<dbReference type="Pfam" id="PF09270">
    <property type="entry name" value="BTD"/>
    <property type="match status" value="1"/>
</dbReference>
<evidence type="ECO:0000313" key="10">
    <source>
        <dbReference type="EMBL" id="KAG0265491.1"/>
    </source>
</evidence>
<feature type="compositionally biased region" description="Basic and acidic residues" evidence="7">
    <location>
        <begin position="536"/>
        <end position="546"/>
    </location>
</feature>
<feature type="compositionally biased region" description="Gly residues" evidence="7">
    <location>
        <begin position="1478"/>
        <end position="1495"/>
    </location>
</feature>
<feature type="compositionally biased region" description="Polar residues" evidence="7">
    <location>
        <begin position="30"/>
        <end position="40"/>
    </location>
</feature>
<feature type="region of interest" description="Disordered" evidence="7">
    <location>
        <begin position="138"/>
        <end position="191"/>
    </location>
</feature>